<proteinExistence type="predicted"/>
<evidence type="ECO:0000313" key="1">
    <source>
        <dbReference type="EMBL" id="MBX51500.1"/>
    </source>
</evidence>
<dbReference type="EMBL" id="GGEC01071016">
    <property type="protein sequence ID" value="MBX51500.1"/>
    <property type="molecule type" value="Transcribed_RNA"/>
</dbReference>
<accession>A0A2P2P9Q9</accession>
<dbReference type="AlphaFoldDB" id="A0A2P2P9Q9"/>
<sequence>MHSDNITSLSLRHAKSRVQMDSLDGNPLRHGSLDVVISPMFCRLLLFFKCSFYSCFRSGSKNVKWHLVT</sequence>
<organism evidence="1">
    <name type="scientific">Rhizophora mucronata</name>
    <name type="common">Asiatic mangrove</name>
    <dbReference type="NCBI Taxonomy" id="61149"/>
    <lineage>
        <taxon>Eukaryota</taxon>
        <taxon>Viridiplantae</taxon>
        <taxon>Streptophyta</taxon>
        <taxon>Embryophyta</taxon>
        <taxon>Tracheophyta</taxon>
        <taxon>Spermatophyta</taxon>
        <taxon>Magnoliopsida</taxon>
        <taxon>eudicotyledons</taxon>
        <taxon>Gunneridae</taxon>
        <taxon>Pentapetalae</taxon>
        <taxon>rosids</taxon>
        <taxon>fabids</taxon>
        <taxon>Malpighiales</taxon>
        <taxon>Rhizophoraceae</taxon>
        <taxon>Rhizophora</taxon>
    </lineage>
</organism>
<name>A0A2P2P9Q9_RHIMU</name>
<protein>
    <submittedName>
        <fullName evidence="1">Uncharacterized protein</fullName>
    </submittedName>
</protein>
<reference evidence="1" key="1">
    <citation type="submission" date="2018-02" db="EMBL/GenBank/DDBJ databases">
        <title>Rhizophora mucronata_Transcriptome.</title>
        <authorList>
            <person name="Meera S.P."/>
            <person name="Sreeshan A."/>
            <person name="Augustine A."/>
        </authorList>
    </citation>
    <scope>NUCLEOTIDE SEQUENCE</scope>
    <source>
        <tissue evidence="1">Leaf</tissue>
    </source>
</reference>